<evidence type="ECO:0000313" key="6">
    <source>
        <dbReference type="Proteomes" id="UP000663842"/>
    </source>
</evidence>
<dbReference type="PROSITE" id="PS51857">
    <property type="entry name" value="CSD_2"/>
    <property type="match status" value="1"/>
</dbReference>
<protein>
    <recommendedName>
        <fullName evidence="1">CSD domain-containing protein</fullName>
    </recommendedName>
</protein>
<comment type="caution">
    <text evidence="5">The sequence shown here is derived from an EMBL/GenBank/DDBJ whole genome shotgun (WGS) entry which is preliminary data.</text>
</comment>
<evidence type="ECO:0000313" key="4">
    <source>
        <dbReference type="EMBL" id="CAF4066852.1"/>
    </source>
</evidence>
<dbReference type="InterPro" id="IPR012340">
    <property type="entry name" value="NA-bd_OB-fold"/>
</dbReference>
<name>A0A820DAX9_9BILA</name>
<dbReference type="SUPFAM" id="SSF50249">
    <property type="entry name" value="Nucleic acid-binding proteins"/>
    <property type="match status" value="1"/>
</dbReference>
<feature type="domain" description="CSD" evidence="1">
    <location>
        <begin position="20"/>
        <end position="90"/>
    </location>
</feature>
<evidence type="ECO:0000259" key="1">
    <source>
        <dbReference type="PROSITE" id="PS51857"/>
    </source>
</evidence>
<dbReference type="Proteomes" id="UP000663866">
    <property type="component" value="Unassembled WGS sequence"/>
</dbReference>
<organism evidence="5 6">
    <name type="scientific">Rotaria magnacalcarata</name>
    <dbReference type="NCBI Taxonomy" id="392030"/>
    <lineage>
        <taxon>Eukaryota</taxon>
        <taxon>Metazoa</taxon>
        <taxon>Spiralia</taxon>
        <taxon>Gnathifera</taxon>
        <taxon>Rotifera</taxon>
        <taxon>Eurotatoria</taxon>
        <taxon>Bdelloidea</taxon>
        <taxon>Philodinida</taxon>
        <taxon>Philodinidae</taxon>
        <taxon>Rotaria</taxon>
    </lineage>
</organism>
<reference evidence="5" key="1">
    <citation type="submission" date="2021-02" db="EMBL/GenBank/DDBJ databases">
        <authorList>
            <person name="Nowell W R."/>
        </authorList>
    </citation>
    <scope>NUCLEOTIDE SEQUENCE</scope>
</reference>
<dbReference type="GO" id="GO:0003676">
    <property type="term" value="F:nucleic acid binding"/>
    <property type="evidence" value="ECO:0007669"/>
    <property type="project" value="InterPro"/>
</dbReference>
<keyword evidence="7" id="KW-1185">Reference proteome</keyword>
<sequence>MSQIESNETVTTNTNETSKIHKGTIVKFFHKRNFGFIKFFNIQTKEKKEIFFHKTNIMKTNFMPTVKIGDKCQFEISSGTKGDVASKIIIIYRPIPRTQKLATPNNIPEQNTSHAALFTQTMLEFFRMATAFNR</sequence>
<dbReference type="Proteomes" id="UP000663856">
    <property type="component" value="Unassembled WGS sequence"/>
</dbReference>
<dbReference type="EMBL" id="CAJNRF010012735">
    <property type="protein sequence ID" value="CAF2143853.1"/>
    <property type="molecule type" value="Genomic_DNA"/>
</dbReference>
<evidence type="ECO:0000313" key="3">
    <source>
        <dbReference type="EMBL" id="CAF2203354.1"/>
    </source>
</evidence>
<evidence type="ECO:0000313" key="7">
    <source>
        <dbReference type="Proteomes" id="UP000663866"/>
    </source>
</evidence>
<dbReference type="EMBL" id="CAJOBF010007222">
    <property type="protein sequence ID" value="CAF4227094.1"/>
    <property type="molecule type" value="Genomic_DNA"/>
</dbReference>
<accession>A0A820DAX9</accession>
<dbReference type="EMBL" id="CAJOBG010003509">
    <property type="protein sequence ID" value="CAF4066852.1"/>
    <property type="molecule type" value="Genomic_DNA"/>
</dbReference>
<gene>
    <name evidence="4" type="ORF">OVN521_LOCUS18950</name>
    <name evidence="5" type="ORF">UXM345_LOCUS29428</name>
    <name evidence="2" type="ORF">WKI299_LOCUS28896</name>
    <name evidence="3" type="ORF">XDN619_LOCUS32905</name>
</gene>
<evidence type="ECO:0000313" key="5">
    <source>
        <dbReference type="EMBL" id="CAF4227094.1"/>
    </source>
</evidence>
<dbReference type="Gene3D" id="2.40.50.140">
    <property type="entry name" value="Nucleic acid-binding proteins"/>
    <property type="match status" value="1"/>
</dbReference>
<dbReference type="InterPro" id="IPR002059">
    <property type="entry name" value="CSP_DNA-bd"/>
</dbReference>
<dbReference type="EMBL" id="CAJNRG010016543">
    <property type="protein sequence ID" value="CAF2203354.1"/>
    <property type="molecule type" value="Genomic_DNA"/>
</dbReference>
<dbReference type="Pfam" id="PF00313">
    <property type="entry name" value="CSD"/>
    <property type="match status" value="1"/>
</dbReference>
<dbReference type="AlphaFoldDB" id="A0A820DAX9"/>
<dbReference type="Proteomes" id="UP000663887">
    <property type="component" value="Unassembled WGS sequence"/>
</dbReference>
<evidence type="ECO:0000313" key="2">
    <source>
        <dbReference type="EMBL" id="CAF2143853.1"/>
    </source>
</evidence>
<proteinExistence type="predicted"/>
<dbReference type="Proteomes" id="UP000663842">
    <property type="component" value="Unassembled WGS sequence"/>
</dbReference>